<dbReference type="InterPro" id="IPR006675">
    <property type="entry name" value="HDIG_dom"/>
</dbReference>
<dbReference type="AlphaFoldDB" id="A0A5D4RER5"/>
<dbReference type="PANTHER" id="PTHR43155">
    <property type="entry name" value="CYCLIC DI-GMP PHOSPHODIESTERASE PA4108-RELATED"/>
    <property type="match status" value="1"/>
</dbReference>
<evidence type="ECO:0000313" key="2">
    <source>
        <dbReference type="EMBL" id="TYS49229.1"/>
    </source>
</evidence>
<name>A0A5D4RER5_9BACI</name>
<comment type="caution">
    <text evidence="2">The sequence shown here is derived from an EMBL/GenBank/DDBJ whole genome shotgun (WGS) entry which is preliminary data.</text>
</comment>
<reference evidence="2 3" key="1">
    <citation type="submission" date="2019-08" db="EMBL/GenBank/DDBJ databases">
        <title>Bacillus genomes from the desert of Cuatro Cienegas, Coahuila.</title>
        <authorList>
            <person name="Olmedo-Alvarez G."/>
        </authorList>
    </citation>
    <scope>NUCLEOTIDE SEQUENCE [LARGE SCALE GENOMIC DNA]</scope>
    <source>
        <strain evidence="2 3">CH446_14T</strain>
    </source>
</reference>
<evidence type="ECO:0000259" key="1">
    <source>
        <dbReference type="PROSITE" id="PS51832"/>
    </source>
</evidence>
<dbReference type="Pfam" id="PF13487">
    <property type="entry name" value="HD_5"/>
    <property type="match status" value="1"/>
</dbReference>
<sequence>MVRTFKEPGREKPLSSAEIDRLLFQLKRDRPGPPAFASGCISDGEGGKDTAGLIDHAAKQVEDIFAGARLGKGVGITAIKKDILPAIRTLADIPGVSHVFHQLDRKDRYTSSHAVCVSMIAGMIGRWLGIGGALMEDLLLGSILHDIGKIKIPDEILSKPGKLTLSEYEKMKLHTVYGYEMVRDLDAVSPKAALIVLQHHEREDGRGYPLGLKGREIEHLAKITAIADVFHAMSSARIYHEALPFYQVMRKMKDGAFGSFEPGFMLIFIQNLMNSLAGSRVRLTDQSEGRILMIHPYDPLSALVQTEDRLIDLRYSRELQIERIL</sequence>
<protein>
    <submittedName>
        <fullName evidence="2">HD-GYP domain-containing protein</fullName>
    </submittedName>
</protein>
<dbReference type="PANTHER" id="PTHR43155:SF2">
    <property type="entry name" value="CYCLIC DI-GMP PHOSPHODIESTERASE PA4108"/>
    <property type="match status" value="1"/>
</dbReference>
<dbReference type="EMBL" id="VTER01000004">
    <property type="protein sequence ID" value="TYS49229.1"/>
    <property type="molecule type" value="Genomic_DNA"/>
</dbReference>
<dbReference type="InterPro" id="IPR037522">
    <property type="entry name" value="HD_GYP_dom"/>
</dbReference>
<accession>A0A5D4RER5</accession>
<evidence type="ECO:0000313" key="3">
    <source>
        <dbReference type="Proteomes" id="UP000322139"/>
    </source>
</evidence>
<organism evidence="2 3">
    <name type="scientific">Bacillus infantis</name>
    <dbReference type="NCBI Taxonomy" id="324767"/>
    <lineage>
        <taxon>Bacteria</taxon>
        <taxon>Bacillati</taxon>
        <taxon>Bacillota</taxon>
        <taxon>Bacilli</taxon>
        <taxon>Bacillales</taxon>
        <taxon>Bacillaceae</taxon>
        <taxon>Bacillus</taxon>
    </lineage>
</organism>
<dbReference type="PROSITE" id="PS51832">
    <property type="entry name" value="HD_GYP"/>
    <property type="match status" value="1"/>
</dbReference>
<dbReference type="Proteomes" id="UP000322139">
    <property type="component" value="Unassembled WGS sequence"/>
</dbReference>
<dbReference type="SMART" id="SM00471">
    <property type="entry name" value="HDc"/>
    <property type="match status" value="1"/>
</dbReference>
<dbReference type="Gene3D" id="1.10.3210.10">
    <property type="entry name" value="Hypothetical protein af1432"/>
    <property type="match status" value="1"/>
</dbReference>
<feature type="domain" description="HD-GYP" evidence="1">
    <location>
        <begin position="88"/>
        <end position="284"/>
    </location>
</feature>
<dbReference type="RefSeq" id="WP_148974373.1">
    <property type="nucleotide sequence ID" value="NZ_JBNIKU010000001.1"/>
</dbReference>
<dbReference type="InterPro" id="IPR003607">
    <property type="entry name" value="HD/PDEase_dom"/>
</dbReference>
<proteinExistence type="predicted"/>
<dbReference type="CDD" id="cd00077">
    <property type="entry name" value="HDc"/>
    <property type="match status" value="1"/>
</dbReference>
<dbReference type="SUPFAM" id="SSF109604">
    <property type="entry name" value="HD-domain/PDEase-like"/>
    <property type="match status" value="1"/>
</dbReference>
<gene>
    <name evidence="2" type="ORF">FZD51_08385</name>
</gene>
<dbReference type="NCBIfam" id="TIGR00277">
    <property type="entry name" value="HDIG"/>
    <property type="match status" value="1"/>
</dbReference>